<dbReference type="Gene3D" id="3.40.50.300">
    <property type="entry name" value="P-loop containing nucleotide triphosphate hydrolases"/>
    <property type="match status" value="2"/>
</dbReference>
<dbReference type="Pfam" id="PF13639">
    <property type="entry name" value="zf-RING_2"/>
    <property type="match status" value="1"/>
</dbReference>
<feature type="region of interest" description="C4" evidence="13">
    <location>
        <begin position="703"/>
        <end position="733"/>
    </location>
</feature>
<sequence>MPQQRGIRTVSIFSRLSFPSTNTYLTFSAVLFLSGLYYYYKVVIDSRLMLTSVSPPYENETNPAEQLGLKPFTGIVAALITALSKYRLLFYILINTCCALICATGKILMSCLYGTMAAHEHGLLKKSFRRFVQTKLTFLVFISHHNLFEDILVWLPWLALCAVFILITELACFRMSNPLNIVSNRSMRRRLFAANLLAGLSSIVMATFVLYIYEHINMNYALFMISDAHDSIEFANYLHMIFFSQLAFTYCCVFLVVQARHYYTRISTKIQKHWQHQEIVRHINNCYGKATGEDLLKNNSCTICWQNMREDTARKLPCGHVFHELCLRRWLEQDSSCAICRQALSLNLNHELRNGEAIGEEMDNAVQHVVELFSPVNNRIVQWWTRLLFDSMNDEQVNQMISHVAEMFPQIPRETIADIVRSRGSITAAVDALLEGAGRPPNTNAEQNRVNNATGGVEQNTSSDEADNTDIASVSSDSTTSDNNSDSESAIDMSENVATSSPTTEIQYSINPNSWIGTQYRIMVDENRSCYVFRNTFLKMSDTETSKFNMSFVDDEDTEMIAATQDSSYGYDQNFTLPSQASQSQASMSDMPKQFSQVLSMTDEFASVSGDMSGSVMSVLDSEMNFHDDEYDPYGDNLPDYACRYCGLHDPSCVALCMVCNKWFCNGKGNTAGSHIINHLVRAQHKEVSLHRDGPLGETALECYHCASKNVFMLGYIPAKADSVVVILCRQPCATQTAIKNVNWHADDWKPLIHDRQLLSWLVKVPSEHEQLRTRQVTASQINRLEELWKEIPDATLEDLDRPGIDNEPEPVCLRYDDASHYKRIFNPLVALEADYDKKAKEALSCPVGQVRWDIGLNKKVNATFQLPEFRDGNWKLMIGDDLRLKHHQTIDGSEWTCEGRIVKVPDNHSDEFCLEMFASSNKIPTDKRTNFICEFVWNSTSFDRMFQALTRLESRERCVSQYLYHKLMGHEIDDIVFKMALPKKFSAPGLPELNHSQIAAVKAVLQRPLSLIQGPPGTGKTVTSATLVYHLVKQTGGQVLVCAPSNIAVDQLAEKIHRSGLKVLRFCAKGRETVDSSVAFLALHNQLKALKSGELHKLMLLKEEVGELSMADEKRFIALRMAKEQELLSRADVICCTCVTAADKRLSKREFRCALIDESTQATEPEVMVAVVKGVRQLVLVGDHCQLGPVVMCKKAGSSGLSQSLFERLVLLGNRPLRLQVQYRMHPALSAFPSNVFYEGSLQNGVTEAERKLEHIDWQFPVPDKPMMFWHCNGQEELSSSGTSYLNRAEAVNVEKITTRFLQAGFRPEQIGIITPYEGQRAYVVNFMQSQGTLHSSLYLDIEVANVDAFQGREKDIIIVTCVRSNESGGIGFLNDPRRLNVALTRAKYGLIIVGNARVLSRQLLWNHLLVMFKEKDCLVEGPLNNLKPSPITFTKPKPLTPELTTGSKFMSKAMHAMKEAAMKPYSRNQPRSSSHLLDPQGIIYPNTMGKMNIPVPVHMFSNFMPQPPPHPGVYPASQKSYMA</sequence>
<dbReference type="PROSITE" id="PS51997">
    <property type="entry name" value="UPF1_CH_RICH"/>
    <property type="match status" value="1"/>
</dbReference>
<dbReference type="GO" id="GO:0016787">
    <property type="term" value="F:hydrolase activity"/>
    <property type="evidence" value="ECO:0007669"/>
    <property type="project" value="UniProtKB-KW"/>
</dbReference>
<feature type="domain" description="CUE" evidence="17">
    <location>
        <begin position="396"/>
        <end position="438"/>
    </location>
</feature>
<dbReference type="SMART" id="SM00546">
    <property type="entry name" value="CUE"/>
    <property type="match status" value="1"/>
</dbReference>
<evidence type="ECO:0000259" key="17">
    <source>
        <dbReference type="PROSITE" id="PS51140"/>
    </source>
</evidence>
<evidence type="ECO:0000256" key="5">
    <source>
        <dbReference type="ARBA" id="ARBA00022723"/>
    </source>
</evidence>
<feature type="compositionally biased region" description="Polar residues" evidence="14">
    <location>
        <begin position="496"/>
        <end position="505"/>
    </location>
</feature>
<dbReference type="Pfam" id="PF09416">
    <property type="entry name" value="UPF1_Zn_bind"/>
    <property type="match status" value="1"/>
</dbReference>
<dbReference type="PANTHER" id="PTHR10887">
    <property type="entry name" value="DNA2/NAM7 HELICASE FAMILY"/>
    <property type="match status" value="1"/>
</dbReference>
<dbReference type="InterPro" id="IPR040812">
    <property type="entry name" value="UPF1_1B_dom"/>
</dbReference>
<dbReference type="PANTHER" id="PTHR10887:SF364">
    <property type="entry name" value="REGULATOR OF NONSENSE TRANSCRIPTS 1"/>
    <property type="match status" value="1"/>
</dbReference>
<dbReference type="PROSITE" id="PS50089">
    <property type="entry name" value="ZF_RING_2"/>
    <property type="match status" value="1"/>
</dbReference>
<reference evidence="19" key="1">
    <citation type="submission" date="2022-01" db="EMBL/GenBank/DDBJ databases">
        <title>Genome Sequence Resource for Two Populations of Ditylenchus destructor, the Migratory Endoparasitic Phytonematode.</title>
        <authorList>
            <person name="Zhang H."/>
            <person name="Lin R."/>
            <person name="Xie B."/>
        </authorList>
    </citation>
    <scope>NUCLEOTIDE SEQUENCE</scope>
    <source>
        <strain evidence="19">BazhouSP</strain>
    </source>
</reference>
<evidence type="ECO:0000256" key="14">
    <source>
        <dbReference type="SAM" id="MobiDB-lite"/>
    </source>
</evidence>
<dbReference type="GO" id="GO:0008270">
    <property type="term" value="F:zinc ion binding"/>
    <property type="evidence" value="ECO:0007669"/>
    <property type="project" value="UniProtKB-UniRule"/>
</dbReference>
<keyword evidence="11" id="KW-0067">ATP-binding</keyword>
<proteinExistence type="inferred from homology"/>
<evidence type="ECO:0000256" key="11">
    <source>
        <dbReference type="ARBA" id="ARBA00022840"/>
    </source>
</evidence>
<keyword evidence="10 13" id="KW-0862">Zinc</keyword>
<keyword evidence="9 19" id="KW-0347">Helicase</keyword>
<dbReference type="GO" id="GO:0003678">
    <property type="term" value="F:DNA helicase activity"/>
    <property type="evidence" value="ECO:0007669"/>
    <property type="project" value="UniProtKB-EC"/>
</dbReference>
<keyword evidence="8" id="KW-0378">Hydrolase</keyword>
<dbReference type="CDD" id="cd18808">
    <property type="entry name" value="SF1_C_Upf1"/>
    <property type="match status" value="1"/>
</dbReference>
<dbReference type="GO" id="GO:0005737">
    <property type="term" value="C:cytoplasm"/>
    <property type="evidence" value="ECO:0007669"/>
    <property type="project" value="UniProtKB-SubCell"/>
</dbReference>
<dbReference type="GO" id="GO:0000184">
    <property type="term" value="P:nuclear-transcribed mRNA catabolic process, nonsense-mediated decay"/>
    <property type="evidence" value="ECO:0007669"/>
    <property type="project" value="InterPro"/>
</dbReference>
<evidence type="ECO:0000259" key="18">
    <source>
        <dbReference type="PROSITE" id="PS51997"/>
    </source>
</evidence>
<dbReference type="InterPro" id="IPR027417">
    <property type="entry name" value="P-loop_NTPase"/>
</dbReference>
<feature type="transmembrane region" description="Helical" evidence="15">
    <location>
        <begin position="88"/>
        <end position="109"/>
    </location>
</feature>
<dbReference type="Pfam" id="PF18141">
    <property type="entry name" value="UPF1_1B_dom"/>
    <property type="match status" value="1"/>
</dbReference>
<dbReference type="CDD" id="cd21407">
    <property type="entry name" value="1B_UPF1-like"/>
    <property type="match status" value="1"/>
</dbReference>
<dbReference type="Pfam" id="PF13087">
    <property type="entry name" value="AAA_12"/>
    <property type="match status" value="1"/>
</dbReference>
<keyword evidence="7 12" id="KW-0863">Zinc-finger</keyword>
<evidence type="ECO:0000256" key="12">
    <source>
        <dbReference type="PROSITE-ProRule" id="PRU00175"/>
    </source>
</evidence>
<dbReference type="InterPro" id="IPR013083">
    <property type="entry name" value="Znf_RING/FYVE/PHD"/>
</dbReference>
<name>A0AAD4R8Z9_9BILA</name>
<dbReference type="CDD" id="cd21400">
    <property type="entry name" value="ZBD_UPF1-like"/>
    <property type="match status" value="1"/>
</dbReference>
<dbReference type="Gene3D" id="3.30.40.10">
    <property type="entry name" value="Zinc/RING finger domain, C3HC4 (zinc finger)"/>
    <property type="match status" value="1"/>
</dbReference>
<keyword evidence="15" id="KW-0812">Transmembrane</keyword>
<feature type="transmembrane region" description="Helical" evidence="15">
    <location>
        <begin position="154"/>
        <end position="172"/>
    </location>
</feature>
<keyword evidence="4" id="KW-0963">Cytoplasm</keyword>
<feature type="transmembrane region" description="Helical" evidence="15">
    <location>
        <begin position="21"/>
        <end position="40"/>
    </location>
</feature>
<dbReference type="Gene3D" id="2.40.30.230">
    <property type="match status" value="1"/>
</dbReference>
<dbReference type="PROSITE" id="PS51140">
    <property type="entry name" value="CUE"/>
    <property type="match status" value="1"/>
</dbReference>
<feature type="domain" description="RING-type" evidence="16">
    <location>
        <begin position="301"/>
        <end position="341"/>
    </location>
</feature>
<dbReference type="FunFam" id="3.40.50.300:FF:000097">
    <property type="entry name" value="Regulator of nonsense transcripts 1"/>
    <property type="match status" value="1"/>
</dbReference>
<dbReference type="GO" id="GO:0043130">
    <property type="term" value="F:ubiquitin binding"/>
    <property type="evidence" value="ECO:0007669"/>
    <property type="project" value="InterPro"/>
</dbReference>
<evidence type="ECO:0000256" key="8">
    <source>
        <dbReference type="ARBA" id="ARBA00022801"/>
    </source>
</evidence>
<evidence type="ECO:0000256" key="3">
    <source>
        <dbReference type="ARBA" id="ARBA00012551"/>
    </source>
</evidence>
<gene>
    <name evidence="19" type="ORF">DdX_06297</name>
</gene>
<feature type="domain" description="Upf1" evidence="18">
    <location>
        <begin position="635"/>
        <end position="792"/>
    </location>
</feature>
<comment type="subcellular location">
    <subcellularLocation>
        <location evidence="1">Cytoplasm</location>
    </subcellularLocation>
</comment>
<feature type="transmembrane region" description="Helical" evidence="15">
    <location>
        <begin position="192"/>
        <end position="213"/>
    </location>
</feature>
<dbReference type="Proteomes" id="UP001201812">
    <property type="component" value="Unassembled WGS sequence"/>
</dbReference>
<dbReference type="InterPro" id="IPR001841">
    <property type="entry name" value="Znf_RING"/>
</dbReference>
<feature type="region of interest" description="CC/SHH/C" evidence="13">
    <location>
        <begin position="657"/>
        <end position="685"/>
    </location>
</feature>
<evidence type="ECO:0000259" key="16">
    <source>
        <dbReference type="PROSITE" id="PS50089"/>
    </source>
</evidence>
<evidence type="ECO:0000256" key="13">
    <source>
        <dbReference type="PROSITE-ProRule" id="PRU01341"/>
    </source>
</evidence>
<feature type="region of interest" description="C3H" evidence="13">
    <location>
        <begin position="643"/>
        <end position="675"/>
    </location>
</feature>
<comment type="similarity">
    <text evidence="2">Belongs to the DNA2/NAM7 helicase family.</text>
</comment>
<dbReference type="InterPro" id="IPR047187">
    <property type="entry name" value="SF1_C_Upf1"/>
</dbReference>
<accession>A0AAD4R8Z9</accession>
<evidence type="ECO:0000256" key="7">
    <source>
        <dbReference type="ARBA" id="ARBA00022771"/>
    </source>
</evidence>
<keyword evidence="5 13" id="KW-0479">Metal-binding</keyword>
<dbReference type="SUPFAM" id="SSF52540">
    <property type="entry name" value="P-loop containing nucleoside triphosphate hydrolases"/>
    <property type="match status" value="1"/>
</dbReference>
<feature type="compositionally biased region" description="Polar residues" evidence="14">
    <location>
        <begin position="441"/>
        <end position="463"/>
    </location>
</feature>
<dbReference type="Pfam" id="PF13086">
    <property type="entry name" value="AAA_11"/>
    <property type="match status" value="2"/>
</dbReference>
<evidence type="ECO:0000313" key="19">
    <source>
        <dbReference type="EMBL" id="KAI1717891.1"/>
    </source>
</evidence>
<evidence type="ECO:0000256" key="4">
    <source>
        <dbReference type="ARBA" id="ARBA00022490"/>
    </source>
</evidence>
<keyword evidence="6" id="KW-0547">Nucleotide-binding</keyword>
<dbReference type="EC" id="3.6.4.12" evidence="3"/>
<dbReference type="CDD" id="cd18039">
    <property type="entry name" value="DEXXQc_UPF1"/>
    <property type="match status" value="1"/>
</dbReference>
<dbReference type="InterPro" id="IPR041679">
    <property type="entry name" value="DNA2/NAM7-like_C"/>
</dbReference>
<organism evidence="19 20">
    <name type="scientific">Ditylenchus destructor</name>
    <dbReference type="NCBI Taxonomy" id="166010"/>
    <lineage>
        <taxon>Eukaryota</taxon>
        <taxon>Metazoa</taxon>
        <taxon>Ecdysozoa</taxon>
        <taxon>Nematoda</taxon>
        <taxon>Chromadorea</taxon>
        <taxon>Rhabditida</taxon>
        <taxon>Tylenchina</taxon>
        <taxon>Tylenchomorpha</taxon>
        <taxon>Sphaerularioidea</taxon>
        <taxon>Anguinidae</taxon>
        <taxon>Anguininae</taxon>
        <taxon>Ditylenchus</taxon>
    </lineage>
</organism>
<dbReference type="GO" id="GO:0003723">
    <property type="term" value="F:RNA binding"/>
    <property type="evidence" value="ECO:0007669"/>
    <property type="project" value="InterPro"/>
</dbReference>
<comment type="caution">
    <text evidence="19">The sequence shown here is derived from an EMBL/GenBank/DDBJ whole genome shotgun (WGS) entry which is preliminary data.</text>
</comment>
<keyword evidence="15" id="KW-0472">Membrane</keyword>
<dbReference type="SMART" id="SM00184">
    <property type="entry name" value="RING"/>
    <property type="match status" value="1"/>
</dbReference>
<dbReference type="Gene3D" id="1.10.8.10">
    <property type="entry name" value="DNA helicase RuvA subunit, C-terminal domain"/>
    <property type="match status" value="1"/>
</dbReference>
<dbReference type="InterPro" id="IPR003892">
    <property type="entry name" value="CUE"/>
</dbReference>
<evidence type="ECO:0000256" key="6">
    <source>
        <dbReference type="ARBA" id="ARBA00022741"/>
    </source>
</evidence>
<dbReference type="GO" id="GO:0005524">
    <property type="term" value="F:ATP binding"/>
    <property type="evidence" value="ECO:0007669"/>
    <property type="project" value="UniProtKB-KW"/>
</dbReference>
<evidence type="ECO:0000256" key="1">
    <source>
        <dbReference type="ARBA" id="ARBA00004496"/>
    </source>
</evidence>
<feature type="compositionally biased region" description="Low complexity" evidence="14">
    <location>
        <begin position="473"/>
        <end position="488"/>
    </location>
</feature>
<keyword evidence="15" id="KW-1133">Transmembrane helix</keyword>
<evidence type="ECO:0000256" key="2">
    <source>
        <dbReference type="ARBA" id="ARBA00007913"/>
    </source>
</evidence>
<dbReference type="GO" id="GO:0003724">
    <property type="term" value="F:RNA helicase activity"/>
    <property type="evidence" value="ECO:0007669"/>
    <property type="project" value="InterPro"/>
</dbReference>
<keyword evidence="20" id="KW-1185">Reference proteome</keyword>
<dbReference type="InterPro" id="IPR041677">
    <property type="entry name" value="DNA2/NAM7_AAA_11"/>
</dbReference>
<protein>
    <recommendedName>
        <fullName evidence="3">DNA helicase</fullName>
        <ecNumber evidence="3">3.6.4.12</ecNumber>
    </recommendedName>
</protein>
<dbReference type="EMBL" id="JAKKPZ010000008">
    <property type="protein sequence ID" value="KAI1717891.1"/>
    <property type="molecule type" value="Genomic_DNA"/>
</dbReference>
<evidence type="ECO:0000256" key="15">
    <source>
        <dbReference type="SAM" id="Phobius"/>
    </source>
</evidence>
<dbReference type="Gene3D" id="6.10.140.1240">
    <property type="match status" value="1"/>
</dbReference>
<dbReference type="SUPFAM" id="SSF57850">
    <property type="entry name" value="RING/U-box"/>
    <property type="match status" value="1"/>
</dbReference>
<dbReference type="Pfam" id="PF02845">
    <property type="entry name" value="CUE"/>
    <property type="match status" value="1"/>
</dbReference>
<evidence type="ECO:0000256" key="10">
    <source>
        <dbReference type="ARBA" id="ARBA00022833"/>
    </source>
</evidence>
<dbReference type="InterPro" id="IPR045055">
    <property type="entry name" value="DNA2/NAM7-like"/>
</dbReference>
<evidence type="ECO:0000313" key="20">
    <source>
        <dbReference type="Proteomes" id="UP001201812"/>
    </source>
</evidence>
<evidence type="ECO:0000256" key="9">
    <source>
        <dbReference type="ARBA" id="ARBA00022806"/>
    </source>
</evidence>
<feature type="region of interest" description="Disordered" evidence="14">
    <location>
        <begin position="435"/>
        <end position="505"/>
    </location>
</feature>
<dbReference type="InterPro" id="IPR018999">
    <property type="entry name" value="UPF1_CH/ZBD"/>
</dbReference>